<sequence>MSQPPLSLSTATDPSMQLLLRNQLCHSLYSASNAMVRAYRPLLEPLGLTYPQYLVMLALWEHDGVPIKQLVEDTRLDSGTLTPILKRLEQKELVLRRKGVEDERQWLIDLSVAGHSLREKASDIPLKLFCMTSLTLEQAQALKVAAEQIYQDVLRQAPSSDSINQ</sequence>
<organism evidence="7 9">
    <name type="scientific">Halopseudomonas pelagia</name>
    <dbReference type="NCBI Taxonomy" id="553151"/>
    <lineage>
        <taxon>Bacteria</taxon>
        <taxon>Pseudomonadati</taxon>
        <taxon>Pseudomonadota</taxon>
        <taxon>Gammaproteobacteria</taxon>
        <taxon>Pseudomonadales</taxon>
        <taxon>Pseudomonadaceae</taxon>
        <taxon>Halopseudomonas</taxon>
    </lineage>
</organism>
<evidence type="ECO:0000313" key="10">
    <source>
        <dbReference type="Proteomes" id="UP000344571"/>
    </source>
</evidence>
<evidence type="ECO:0000259" key="6">
    <source>
        <dbReference type="PROSITE" id="PS50995"/>
    </source>
</evidence>
<dbReference type="AlphaFoldDB" id="A0AA91TYQ0"/>
<dbReference type="InterPro" id="IPR000835">
    <property type="entry name" value="HTH_MarR-typ"/>
</dbReference>
<dbReference type="Proteomes" id="UP000344571">
    <property type="component" value="Chromosome"/>
</dbReference>
<evidence type="ECO:0000256" key="4">
    <source>
        <dbReference type="ARBA" id="ARBA00023125"/>
    </source>
</evidence>
<reference evidence="8 10" key="2">
    <citation type="submission" date="2018-10" db="EMBL/GenBank/DDBJ databases">
        <title>Complete genome sequence of Pseudomonas pelagia strain Kongs-67.</title>
        <authorList>
            <person name="Sinha R.K."/>
            <person name="Krishnan K."/>
        </authorList>
    </citation>
    <scope>NUCLEOTIDE SEQUENCE [LARGE SCALE GENOMIC DNA]</scope>
    <source>
        <strain evidence="8 10">Kongs-67</strain>
    </source>
</reference>
<comment type="subcellular location">
    <subcellularLocation>
        <location evidence="1">Cytoplasm</location>
    </subcellularLocation>
</comment>
<evidence type="ECO:0000313" key="9">
    <source>
        <dbReference type="Proteomes" id="UP000243750"/>
    </source>
</evidence>
<dbReference type="PANTHER" id="PTHR33164">
    <property type="entry name" value="TRANSCRIPTIONAL REGULATOR, MARR FAMILY"/>
    <property type="match status" value="1"/>
</dbReference>
<dbReference type="GO" id="GO:0006950">
    <property type="term" value="P:response to stress"/>
    <property type="evidence" value="ECO:0007669"/>
    <property type="project" value="TreeGrafter"/>
</dbReference>
<gene>
    <name evidence="7" type="ORF">CO192_19225</name>
    <name evidence="8" type="ORF">EAO82_15940</name>
</gene>
<feature type="domain" description="HTH marR-type" evidence="6">
    <location>
        <begin position="21"/>
        <end position="151"/>
    </location>
</feature>
<dbReference type="Pfam" id="PF01047">
    <property type="entry name" value="MarR"/>
    <property type="match status" value="1"/>
</dbReference>
<keyword evidence="3" id="KW-0805">Transcription regulation</keyword>
<evidence type="ECO:0000313" key="8">
    <source>
        <dbReference type="EMBL" id="QFY57724.1"/>
    </source>
</evidence>
<dbReference type="InterPro" id="IPR036388">
    <property type="entry name" value="WH-like_DNA-bd_sf"/>
</dbReference>
<dbReference type="InterPro" id="IPR036390">
    <property type="entry name" value="WH_DNA-bd_sf"/>
</dbReference>
<dbReference type="GO" id="GO:0003700">
    <property type="term" value="F:DNA-binding transcription factor activity"/>
    <property type="evidence" value="ECO:0007669"/>
    <property type="project" value="InterPro"/>
</dbReference>
<proteinExistence type="predicted"/>
<keyword evidence="5" id="KW-0804">Transcription</keyword>
<dbReference type="FunFam" id="1.10.10.10:FF:000163">
    <property type="entry name" value="MarR family transcriptional regulator"/>
    <property type="match status" value="1"/>
</dbReference>
<dbReference type="SMART" id="SM00347">
    <property type="entry name" value="HTH_MARR"/>
    <property type="match status" value="1"/>
</dbReference>
<reference evidence="7 9" key="1">
    <citation type="submission" date="2017-09" db="EMBL/GenBank/DDBJ databases">
        <title>Bacterial and phytoplankton interrelationship in Kongsfjorden, an Arctic fjord.</title>
        <authorList>
            <person name="Sinha R."/>
            <person name="Krishnan K."/>
        </authorList>
    </citation>
    <scope>NUCLEOTIDE SEQUENCE [LARGE SCALE GENOMIC DNA]</scope>
    <source>
        <strain evidence="7 9">58</strain>
    </source>
</reference>
<dbReference type="Proteomes" id="UP000243750">
    <property type="component" value="Unassembled WGS sequence"/>
</dbReference>
<dbReference type="EMBL" id="CP033116">
    <property type="protein sequence ID" value="QFY57724.1"/>
    <property type="molecule type" value="Genomic_DNA"/>
</dbReference>
<dbReference type="InterPro" id="IPR039422">
    <property type="entry name" value="MarR/SlyA-like"/>
</dbReference>
<evidence type="ECO:0000313" key="7">
    <source>
        <dbReference type="EMBL" id="PCC97409.1"/>
    </source>
</evidence>
<dbReference type="PANTHER" id="PTHR33164:SF5">
    <property type="entry name" value="ORGANIC HYDROPEROXIDE RESISTANCE TRANSCRIPTIONAL REGULATOR"/>
    <property type="match status" value="1"/>
</dbReference>
<name>A0AA91TYQ0_9GAMM</name>
<protein>
    <submittedName>
        <fullName evidence="7">MarR family transcriptional regulator</fullName>
    </submittedName>
</protein>
<keyword evidence="4" id="KW-0238">DNA-binding</keyword>
<evidence type="ECO:0000256" key="2">
    <source>
        <dbReference type="ARBA" id="ARBA00022490"/>
    </source>
</evidence>
<dbReference type="GO" id="GO:0003677">
    <property type="term" value="F:DNA binding"/>
    <property type="evidence" value="ECO:0007669"/>
    <property type="project" value="UniProtKB-KW"/>
</dbReference>
<accession>A0AA91TYQ0</accession>
<dbReference type="EMBL" id="NWMT01000248">
    <property type="protein sequence ID" value="PCC97409.1"/>
    <property type="molecule type" value="Genomic_DNA"/>
</dbReference>
<dbReference type="Gene3D" id="1.10.10.10">
    <property type="entry name" value="Winged helix-like DNA-binding domain superfamily/Winged helix DNA-binding domain"/>
    <property type="match status" value="1"/>
</dbReference>
<dbReference type="PROSITE" id="PS50995">
    <property type="entry name" value="HTH_MARR_2"/>
    <property type="match status" value="1"/>
</dbReference>
<dbReference type="SUPFAM" id="SSF46785">
    <property type="entry name" value="Winged helix' DNA-binding domain"/>
    <property type="match status" value="1"/>
</dbReference>
<dbReference type="GO" id="GO:0005737">
    <property type="term" value="C:cytoplasm"/>
    <property type="evidence" value="ECO:0007669"/>
    <property type="project" value="UniProtKB-SubCell"/>
</dbReference>
<keyword evidence="10" id="KW-1185">Reference proteome</keyword>
<evidence type="ECO:0000256" key="1">
    <source>
        <dbReference type="ARBA" id="ARBA00004496"/>
    </source>
</evidence>
<evidence type="ECO:0000256" key="5">
    <source>
        <dbReference type="ARBA" id="ARBA00023163"/>
    </source>
</evidence>
<keyword evidence="2" id="KW-0963">Cytoplasm</keyword>
<evidence type="ECO:0000256" key="3">
    <source>
        <dbReference type="ARBA" id="ARBA00023015"/>
    </source>
</evidence>
<dbReference type="RefSeq" id="WP_096348150.1">
    <property type="nucleotide sequence ID" value="NZ_CP033116.1"/>
</dbReference>